<organism evidence="1 2">
    <name type="scientific">Pseudocercospora fijiensis (strain CIRAD86)</name>
    <name type="common">Black leaf streak disease fungus</name>
    <name type="synonym">Mycosphaerella fijiensis</name>
    <dbReference type="NCBI Taxonomy" id="383855"/>
    <lineage>
        <taxon>Eukaryota</taxon>
        <taxon>Fungi</taxon>
        <taxon>Dikarya</taxon>
        <taxon>Ascomycota</taxon>
        <taxon>Pezizomycotina</taxon>
        <taxon>Dothideomycetes</taxon>
        <taxon>Dothideomycetidae</taxon>
        <taxon>Mycosphaerellales</taxon>
        <taxon>Mycosphaerellaceae</taxon>
        <taxon>Pseudocercospora</taxon>
    </lineage>
</organism>
<dbReference type="RefSeq" id="XP_007925320.1">
    <property type="nucleotide sequence ID" value="XM_007927129.1"/>
</dbReference>
<accession>M3AJE2</accession>
<keyword evidence="2" id="KW-1185">Reference proteome</keyword>
<dbReference type="AlphaFoldDB" id="M3AJE2"/>
<dbReference type="Proteomes" id="UP000016932">
    <property type="component" value="Unassembled WGS sequence"/>
</dbReference>
<dbReference type="KEGG" id="pfj:MYCFIDRAFT_195682"/>
<reference evidence="1 2" key="1">
    <citation type="journal article" date="2012" name="PLoS Pathog.">
        <title>Diverse lifestyles and strategies of plant pathogenesis encoded in the genomes of eighteen Dothideomycetes fungi.</title>
        <authorList>
            <person name="Ohm R.A."/>
            <person name="Feau N."/>
            <person name="Henrissat B."/>
            <person name="Schoch C.L."/>
            <person name="Horwitz B.A."/>
            <person name="Barry K.W."/>
            <person name="Condon B.J."/>
            <person name="Copeland A.C."/>
            <person name="Dhillon B."/>
            <person name="Glaser F."/>
            <person name="Hesse C.N."/>
            <person name="Kosti I."/>
            <person name="LaButti K."/>
            <person name="Lindquist E.A."/>
            <person name="Lucas S."/>
            <person name="Salamov A.A."/>
            <person name="Bradshaw R.E."/>
            <person name="Ciuffetti L."/>
            <person name="Hamelin R.C."/>
            <person name="Kema G.H.J."/>
            <person name="Lawrence C."/>
            <person name="Scott J.A."/>
            <person name="Spatafora J.W."/>
            <person name="Turgeon B.G."/>
            <person name="de Wit P.J.G.M."/>
            <person name="Zhong S."/>
            <person name="Goodwin S.B."/>
            <person name="Grigoriev I.V."/>
        </authorList>
    </citation>
    <scope>NUCLEOTIDE SEQUENCE [LARGE SCALE GENOMIC DNA]</scope>
    <source>
        <strain evidence="1 2">CIRAD86</strain>
    </source>
</reference>
<dbReference type="VEuPathDB" id="FungiDB:MYCFIDRAFT_195682"/>
<gene>
    <name evidence="1" type="ORF">MYCFIDRAFT_195682</name>
</gene>
<dbReference type="EMBL" id="KB446557">
    <property type="protein sequence ID" value="EME84696.1"/>
    <property type="molecule type" value="Genomic_DNA"/>
</dbReference>
<evidence type="ECO:0000313" key="2">
    <source>
        <dbReference type="Proteomes" id="UP000016932"/>
    </source>
</evidence>
<proteinExistence type="predicted"/>
<dbReference type="GeneID" id="19335516"/>
<sequence length="110" mass="13017">MSFSSTTTQLYELSFARNKFLDMRTFKNKVTIRARNFYEDKFFTVYYYLKDYLDYKSSKSRGKKALKEKYDAWPIPPTKQVGNRGRKTKDIAKALADADEDGFNFESDEE</sequence>
<protein>
    <submittedName>
        <fullName evidence="1">Uncharacterized protein</fullName>
    </submittedName>
</protein>
<dbReference type="HOGENOM" id="CLU_2172143_0_0_1"/>
<evidence type="ECO:0000313" key="1">
    <source>
        <dbReference type="EMBL" id="EME84696.1"/>
    </source>
</evidence>
<name>M3AJE2_PSEFD</name>